<dbReference type="EMBL" id="CP023563">
    <property type="protein sequence ID" value="ATG51586.1"/>
    <property type="molecule type" value="Genomic_DNA"/>
</dbReference>
<evidence type="ECO:0000256" key="2">
    <source>
        <dbReference type="SAM" id="Phobius"/>
    </source>
</evidence>
<dbReference type="InterPro" id="IPR036779">
    <property type="entry name" value="LysM_dom_sf"/>
</dbReference>
<name>A0A291GNI3_9MICO</name>
<dbReference type="Proteomes" id="UP000218165">
    <property type="component" value="Chromosome"/>
</dbReference>
<keyword evidence="2" id="KW-0812">Transmembrane</keyword>
<keyword evidence="4" id="KW-1185">Reference proteome</keyword>
<accession>A0A291GNI3</accession>
<sequence>MRDASSTPAAPMPGASLLGGVIAAAGALAMGASIRSLRDLAQTSHGHEILIVWVLLGLACLGALLCLHLTLIWVLAAAIMLAGPASRTGAALLGPLRVLAPRLARRLASGAAVATAATALTLAPGMASSDQLTTDQEPSALPVTRSAELLSTEAPPTDPAPEAAAPVSGGPGTGDASSGAPLPPLGWGGGPSPAATDGVVTTAPDAGASGRDISDSDPDGPPPAPVRTVVVHQGDSLWSISDGLLGPGASDPAQIAATWPLLHETNRDVIGDDPDRLRPGQQLTVPAAMTTQDMP</sequence>
<gene>
    <name evidence="3" type="ORF">CFK38_08655</name>
</gene>
<dbReference type="AlphaFoldDB" id="A0A291GNI3"/>
<evidence type="ECO:0000256" key="1">
    <source>
        <dbReference type="SAM" id="MobiDB-lite"/>
    </source>
</evidence>
<feature type="compositionally biased region" description="Polar residues" evidence="1">
    <location>
        <begin position="281"/>
        <end position="295"/>
    </location>
</feature>
<protein>
    <submittedName>
        <fullName evidence="3">Uncharacterized protein</fullName>
    </submittedName>
</protein>
<evidence type="ECO:0000313" key="3">
    <source>
        <dbReference type="EMBL" id="ATG51586.1"/>
    </source>
</evidence>
<proteinExistence type="predicted"/>
<feature type="transmembrane region" description="Helical" evidence="2">
    <location>
        <begin position="12"/>
        <end position="30"/>
    </location>
</feature>
<reference evidence="4" key="1">
    <citation type="submission" date="2017-09" db="EMBL/GenBank/DDBJ databases">
        <title>Brachybacterium sp. VM2412.</title>
        <authorList>
            <person name="Tak E.J."/>
            <person name="Bae J.-W."/>
        </authorList>
    </citation>
    <scope>NUCLEOTIDE SEQUENCE [LARGE SCALE GENOMIC DNA]</scope>
    <source>
        <strain evidence="4">VM2412</strain>
    </source>
</reference>
<evidence type="ECO:0000313" key="4">
    <source>
        <dbReference type="Proteomes" id="UP000218165"/>
    </source>
</evidence>
<keyword evidence="2" id="KW-1133">Transmembrane helix</keyword>
<feature type="region of interest" description="Disordered" evidence="1">
    <location>
        <begin position="270"/>
        <end position="295"/>
    </location>
</feature>
<dbReference type="InterPro" id="IPR018392">
    <property type="entry name" value="LysM"/>
</dbReference>
<feature type="compositionally biased region" description="Low complexity" evidence="1">
    <location>
        <begin position="152"/>
        <end position="166"/>
    </location>
</feature>
<dbReference type="Gene3D" id="3.10.350.10">
    <property type="entry name" value="LysM domain"/>
    <property type="match status" value="1"/>
</dbReference>
<dbReference type="CDD" id="cd00118">
    <property type="entry name" value="LysM"/>
    <property type="match status" value="1"/>
</dbReference>
<dbReference type="KEGG" id="brz:CFK38_08655"/>
<feature type="region of interest" description="Disordered" evidence="1">
    <location>
        <begin position="150"/>
        <end position="225"/>
    </location>
</feature>
<feature type="transmembrane region" description="Helical" evidence="2">
    <location>
        <begin position="50"/>
        <end position="83"/>
    </location>
</feature>
<organism evidence="3 4">
    <name type="scientific">Brachybacterium vulturis</name>
    <dbReference type="NCBI Taxonomy" id="2017484"/>
    <lineage>
        <taxon>Bacteria</taxon>
        <taxon>Bacillati</taxon>
        <taxon>Actinomycetota</taxon>
        <taxon>Actinomycetes</taxon>
        <taxon>Micrococcales</taxon>
        <taxon>Dermabacteraceae</taxon>
        <taxon>Brachybacterium</taxon>
    </lineage>
</organism>
<keyword evidence="2" id="KW-0472">Membrane</keyword>